<accession>A0ACB9NPI5</accession>
<organism evidence="1 2">
    <name type="scientific">Bauhinia variegata</name>
    <name type="common">Purple orchid tree</name>
    <name type="synonym">Phanera variegata</name>
    <dbReference type="NCBI Taxonomy" id="167791"/>
    <lineage>
        <taxon>Eukaryota</taxon>
        <taxon>Viridiplantae</taxon>
        <taxon>Streptophyta</taxon>
        <taxon>Embryophyta</taxon>
        <taxon>Tracheophyta</taxon>
        <taxon>Spermatophyta</taxon>
        <taxon>Magnoliopsida</taxon>
        <taxon>eudicotyledons</taxon>
        <taxon>Gunneridae</taxon>
        <taxon>Pentapetalae</taxon>
        <taxon>rosids</taxon>
        <taxon>fabids</taxon>
        <taxon>Fabales</taxon>
        <taxon>Fabaceae</taxon>
        <taxon>Cercidoideae</taxon>
        <taxon>Cercideae</taxon>
        <taxon>Bauhiniinae</taxon>
        <taxon>Bauhinia</taxon>
    </lineage>
</organism>
<name>A0ACB9NPI5_BAUVA</name>
<protein>
    <submittedName>
        <fullName evidence="1">Uncharacterized protein</fullName>
    </submittedName>
</protein>
<comment type="caution">
    <text evidence="1">The sequence shown here is derived from an EMBL/GenBank/DDBJ whole genome shotgun (WGS) entry which is preliminary data.</text>
</comment>
<gene>
    <name evidence="1" type="ORF">L6164_016484</name>
</gene>
<proteinExistence type="predicted"/>
<evidence type="ECO:0000313" key="1">
    <source>
        <dbReference type="EMBL" id="KAI4338137.1"/>
    </source>
</evidence>
<dbReference type="Proteomes" id="UP000828941">
    <property type="component" value="Chromosome 6"/>
</dbReference>
<reference evidence="1 2" key="1">
    <citation type="journal article" date="2022" name="DNA Res.">
        <title>Chromosomal-level genome assembly of the orchid tree Bauhinia variegata (Leguminosae; Cercidoideae) supports the allotetraploid origin hypothesis of Bauhinia.</title>
        <authorList>
            <person name="Zhong Y."/>
            <person name="Chen Y."/>
            <person name="Zheng D."/>
            <person name="Pang J."/>
            <person name="Liu Y."/>
            <person name="Luo S."/>
            <person name="Meng S."/>
            <person name="Qian L."/>
            <person name="Wei D."/>
            <person name="Dai S."/>
            <person name="Zhou R."/>
        </authorList>
    </citation>
    <scope>NUCLEOTIDE SEQUENCE [LARGE SCALE GENOMIC DNA]</scope>
    <source>
        <strain evidence="1">BV-YZ2020</strain>
    </source>
</reference>
<dbReference type="EMBL" id="CM039431">
    <property type="protein sequence ID" value="KAI4338137.1"/>
    <property type="molecule type" value="Genomic_DNA"/>
</dbReference>
<evidence type="ECO:0000313" key="2">
    <source>
        <dbReference type="Proteomes" id="UP000828941"/>
    </source>
</evidence>
<keyword evidence="2" id="KW-1185">Reference proteome</keyword>
<sequence length="68" mass="7791">MLALKLKGIEYEYIEEDLSNKSPQLLHYNSVHKKIPVLVHGGKSICESMIIVEYLDEIWAQINPFASC</sequence>